<name>A0AAP3DL33_BRELA</name>
<gene>
    <name evidence="1" type="ORF">O0554_22280</name>
</gene>
<organism evidence="1 2">
    <name type="scientific">Brevibacillus laterosporus</name>
    <name type="common">Bacillus laterosporus</name>
    <dbReference type="NCBI Taxonomy" id="1465"/>
    <lineage>
        <taxon>Bacteria</taxon>
        <taxon>Bacillati</taxon>
        <taxon>Bacillota</taxon>
        <taxon>Bacilli</taxon>
        <taxon>Bacillales</taxon>
        <taxon>Paenibacillaceae</taxon>
        <taxon>Brevibacillus</taxon>
    </lineage>
</organism>
<dbReference type="EMBL" id="JAPTNE010000039">
    <property type="protein sequence ID" value="MCZ0809592.1"/>
    <property type="molecule type" value="Genomic_DNA"/>
</dbReference>
<reference evidence="1" key="1">
    <citation type="submission" date="2022-09" db="EMBL/GenBank/DDBJ databases">
        <title>Genome analysis and characterization of larvicidal activity of Brevibacillus strains.</title>
        <authorList>
            <person name="Patrusheva E.V."/>
            <person name="Izotova A.O."/>
            <person name="Toshchakov S.V."/>
            <person name="Sineoky S.P."/>
        </authorList>
    </citation>
    <scope>NUCLEOTIDE SEQUENCE</scope>
    <source>
        <strain evidence="1">VKPM_B-13247</strain>
    </source>
</reference>
<dbReference type="AlphaFoldDB" id="A0AAP3DL33"/>
<dbReference type="Proteomes" id="UP001077662">
    <property type="component" value="Unassembled WGS sequence"/>
</dbReference>
<evidence type="ECO:0000313" key="1">
    <source>
        <dbReference type="EMBL" id="MCZ0809592.1"/>
    </source>
</evidence>
<protein>
    <submittedName>
        <fullName evidence="1">Uncharacterized protein</fullName>
    </submittedName>
</protein>
<sequence>MAEKKKPDDRIYVELFEGESEKVNVIIEYFKKQKAPKKYTTIEALYDYIQKQQAIQQGNTINHQPPQDAALQAIAKFGS</sequence>
<comment type="caution">
    <text evidence="1">The sequence shown here is derived from an EMBL/GenBank/DDBJ whole genome shotgun (WGS) entry which is preliminary data.</text>
</comment>
<accession>A0AAP3DL33</accession>
<proteinExistence type="predicted"/>
<dbReference type="RefSeq" id="WP_258434601.1">
    <property type="nucleotide sequence ID" value="NZ_JANSGW010000039.1"/>
</dbReference>
<evidence type="ECO:0000313" key="2">
    <source>
        <dbReference type="Proteomes" id="UP001077662"/>
    </source>
</evidence>